<dbReference type="InterPro" id="IPR036908">
    <property type="entry name" value="RlpA-like_sf"/>
</dbReference>
<dbReference type="Proteomes" id="UP001163846">
    <property type="component" value="Unassembled WGS sequence"/>
</dbReference>
<dbReference type="PANTHER" id="PTHR31836:SF24">
    <property type="entry name" value="RLPA-LIKE PROTEIN DOUBLE-PSI BETA-BARREL DOMAIN-CONTAINING PROTEIN"/>
    <property type="match status" value="1"/>
</dbReference>
<evidence type="ECO:0000313" key="5">
    <source>
        <dbReference type="Proteomes" id="UP001163846"/>
    </source>
</evidence>
<proteinExistence type="predicted"/>
<evidence type="ECO:0000256" key="2">
    <source>
        <dbReference type="SAM" id="MobiDB-lite"/>
    </source>
</evidence>
<sequence length="314" mass="32394">MHALSIASFVLLSALVTAPAAGYVVPRKETPSTYAVGYLEDYQTYHDRYLALGCQYEHNNATFFNACCHPMLATETLETARPSYCIPSTSASASASAAEATSTVTTLADGDNGDDDSDDSDDSDSDDCDDGDDDDSASSSVAFTPSATADSTTEVSSPTSSSPEPTTSSESTPTPTSTPEAAPTSSLSSSAQATPTSGSSGSDSDSDSNSDSESYSGHGTYFYQNGVAGACGDVHSDSDSIVAITSKFWGDENSVSDNCGKTVSITALGQTHTATVADLCPTCDNENDLDMSVGLFQSFTDLSVGEIDIVWSFA</sequence>
<evidence type="ECO:0000256" key="3">
    <source>
        <dbReference type="SAM" id="SignalP"/>
    </source>
</evidence>
<dbReference type="SUPFAM" id="SSF50685">
    <property type="entry name" value="Barwin-like endoglucanases"/>
    <property type="match status" value="1"/>
</dbReference>
<feature type="region of interest" description="Disordered" evidence="2">
    <location>
        <begin position="102"/>
        <end position="217"/>
    </location>
</feature>
<dbReference type="EMBL" id="MU806187">
    <property type="protein sequence ID" value="KAJ3838352.1"/>
    <property type="molecule type" value="Genomic_DNA"/>
</dbReference>
<accession>A0AA38UHE4</accession>
<organism evidence="4 5">
    <name type="scientific">Lentinula raphanica</name>
    <dbReference type="NCBI Taxonomy" id="153919"/>
    <lineage>
        <taxon>Eukaryota</taxon>
        <taxon>Fungi</taxon>
        <taxon>Dikarya</taxon>
        <taxon>Basidiomycota</taxon>
        <taxon>Agaricomycotina</taxon>
        <taxon>Agaricomycetes</taxon>
        <taxon>Agaricomycetidae</taxon>
        <taxon>Agaricales</taxon>
        <taxon>Marasmiineae</taxon>
        <taxon>Omphalotaceae</taxon>
        <taxon>Lentinula</taxon>
    </lineage>
</organism>
<dbReference type="Gene3D" id="2.40.40.10">
    <property type="entry name" value="RlpA-like domain"/>
    <property type="match status" value="1"/>
</dbReference>
<gene>
    <name evidence="4" type="ORF">F5878DRAFT_619786</name>
</gene>
<evidence type="ECO:0000256" key="1">
    <source>
        <dbReference type="ARBA" id="ARBA00022729"/>
    </source>
</evidence>
<protein>
    <recommendedName>
        <fullName evidence="6">Barwin-like endoglucanase</fullName>
    </recommendedName>
</protein>
<dbReference type="AlphaFoldDB" id="A0AA38UHE4"/>
<feature type="signal peptide" evidence="3">
    <location>
        <begin position="1"/>
        <end position="22"/>
    </location>
</feature>
<feature type="compositionally biased region" description="Acidic residues" evidence="2">
    <location>
        <begin position="111"/>
        <end position="136"/>
    </location>
</feature>
<name>A0AA38UHE4_9AGAR</name>
<feature type="compositionally biased region" description="Low complexity" evidence="2">
    <location>
        <begin position="151"/>
        <end position="203"/>
    </location>
</feature>
<evidence type="ECO:0000313" key="4">
    <source>
        <dbReference type="EMBL" id="KAJ3838352.1"/>
    </source>
</evidence>
<comment type="caution">
    <text evidence="4">The sequence shown here is derived from an EMBL/GenBank/DDBJ whole genome shotgun (WGS) entry which is preliminary data.</text>
</comment>
<reference evidence="4" key="1">
    <citation type="submission" date="2022-08" db="EMBL/GenBank/DDBJ databases">
        <authorList>
            <consortium name="DOE Joint Genome Institute"/>
            <person name="Min B."/>
            <person name="Riley R."/>
            <person name="Sierra-Patev S."/>
            <person name="Naranjo-Ortiz M."/>
            <person name="Looney B."/>
            <person name="Konkel Z."/>
            <person name="Slot J.C."/>
            <person name="Sakamoto Y."/>
            <person name="Steenwyk J.L."/>
            <person name="Rokas A."/>
            <person name="Carro J."/>
            <person name="Camarero S."/>
            <person name="Ferreira P."/>
            <person name="Molpeceres G."/>
            <person name="Ruiz-Duenas F.J."/>
            <person name="Serrano A."/>
            <person name="Henrissat B."/>
            <person name="Drula E."/>
            <person name="Hughes K.W."/>
            <person name="Mata J.L."/>
            <person name="Ishikawa N.K."/>
            <person name="Vargas-Isla R."/>
            <person name="Ushijima S."/>
            <person name="Smith C.A."/>
            <person name="Ahrendt S."/>
            <person name="Andreopoulos W."/>
            <person name="He G."/>
            <person name="Labutti K."/>
            <person name="Lipzen A."/>
            <person name="Ng V."/>
            <person name="Sandor L."/>
            <person name="Barry K."/>
            <person name="Martinez A.T."/>
            <person name="Xiao Y."/>
            <person name="Gibbons J.G."/>
            <person name="Terashima K."/>
            <person name="Hibbett D.S."/>
            <person name="Grigoriev I.V."/>
        </authorList>
    </citation>
    <scope>NUCLEOTIDE SEQUENCE</scope>
    <source>
        <strain evidence="4">TFB9207</strain>
    </source>
</reference>
<dbReference type="PANTHER" id="PTHR31836">
    <property type="match status" value="1"/>
</dbReference>
<dbReference type="CDD" id="cd22191">
    <property type="entry name" value="DPBB_RlpA_EXP_N-like"/>
    <property type="match status" value="1"/>
</dbReference>
<evidence type="ECO:0008006" key="6">
    <source>
        <dbReference type="Google" id="ProtNLM"/>
    </source>
</evidence>
<feature type="chain" id="PRO_5041266729" description="Barwin-like endoglucanase" evidence="3">
    <location>
        <begin position="23"/>
        <end position="314"/>
    </location>
</feature>
<feature type="compositionally biased region" description="Polar residues" evidence="2">
    <location>
        <begin position="141"/>
        <end position="150"/>
    </location>
</feature>
<dbReference type="InterPro" id="IPR051477">
    <property type="entry name" value="Expansin_CellWall"/>
</dbReference>
<keyword evidence="5" id="KW-1185">Reference proteome</keyword>
<keyword evidence="1 3" id="KW-0732">Signal</keyword>